<evidence type="ECO:0000313" key="2">
    <source>
        <dbReference type="EMBL" id="MBB4285486.1"/>
    </source>
</evidence>
<keyword evidence="3" id="KW-1185">Reference proteome</keyword>
<feature type="signal peptide" evidence="1">
    <location>
        <begin position="1"/>
        <end position="20"/>
    </location>
</feature>
<dbReference type="EMBL" id="JACIGI010000007">
    <property type="protein sequence ID" value="MBB4285486.1"/>
    <property type="molecule type" value="Genomic_DNA"/>
</dbReference>
<dbReference type="RefSeq" id="WP_184432728.1">
    <property type="nucleotide sequence ID" value="NZ_JACIGI010000007.1"/>
</dbReference>
<keyword evidence="1" id="KW-0732">Signal</keyword>
<sequence length="128" mass="13631">MRKLKWAAALAGGMAMAAVAVPGLAEETAKVTPGTETCNVVGVYGTIALVVCPDAKTDAQYIAAGQEACEPIAVRNVCNAWIWRNESRAARVLPMEGHQLDSVTALWINRQGQLKVCARDGCYAGQNR</sequence>
<comment type="caution">
    <text evidence="2">The sequence shown here is derived from an EMBL/GenBank/DDBJ whole genome shotgun (WGS) entry which is preliminary data.</text>
</comment>
<gene>
    <name evidence="2" type="ORF">GGD88_001204</name>
</gene>
<evidence type="ECO:0000313" key="3">
    <source>
        <dbReference type="Proteomes" id="UP000555728"/>
    </source>
</evidence>
<protein>
    <recommendedName>
        <fullName evidence="4">DUF4189 domain-containing protein</fullName>
    </recommendedName>
</protein>
<name>A0A7W6RYC1_9PROT</name>
<accession>A0A7W6RYC1</accession>
<evidence type="ECO:0000256" key="1">
    <source>
        <dbReference type="SAM" id="SignalP"/>
    </source>
</evidence>
<proteinExistence type="predicted"/>
<organism evidence="2 3">
    <name type="scientific">Roseospira goensis</name>
    <dbReference type="NCBI Taxonomy" id="391922"/>
    <lineage>
        <taxon>Bacteria</taxon>
        <taxon>Pseudomonadati</taxon>
        <taxon>Pseudomonadota</taxon>
        <taxon>Alphaproteobacteria</taxon>
        <taxon>Rhodospirillales</taxon>
        <taxon>Rhodospirillaceae</taxon>
        <taxon>Roseospira</taxon>
    </lineage>
</organism>
<reference evidence="2 3" key="1">
    <citation type="submission" date="2020-08" db="EMBL/GenBank/DDBJ databases">
        <title>Genome sequencing of Purple Non-Sulfur Bacteria from various extreme environments.</title>
        <authorList>
            <person name="Mayer M."/>
        </authorList>
    </citation>
    <scope>NUCLEOTIDE SEQUENCE [LARGE SCALE GENOMIC DNA]</scope>
    <source>
        <strain evidence="2 3">JA135</strain>
    </source>
</reference>
<feature type="chain" id="PRO_5030844938" description="DUF4189 domain-containing protein" evidence="1">
    <location>
        <begin position="21"/>
        <end position="128"/>
    </location>
</feature>
<dbReference type="Proteomes" id="UP000555728">
    <property type="component" value="Unassembled WGS sequence"/>
</dbReference>
<evidence type="ECO:0008006" key="4">
    <source>
        <dbReference type="Google" id="ProtNLM"/>
    </source>
</evidence>
<dbReference type="AlphaFoldDB" id="A0A7W6RYC1"/>